<dbReference type="Pfam" id="PF08818">
    <property type="entry name" value="DUF1801"/>
    <property type="match status" value="1"/>
</dbReference>
<reference evidence="2 4" key="1">
    <citation type="submission" date="2016-10" db="EMBL/GenBank/DDBJ databases">
        <authorList>
            <person name="Varghese N."/>
            <person name="Submissions S."/>
        </authorList>
    </citation>
    <scope>NUCLEOTIDE SEQUENCE [LARGE SCALE GENOMIC DNA]</scope>
    <source>
        <strain evidence="2 4">DSM 19299</strain>
    </source>
</reference>
<keyword evidence="4" id="KW-1185">Reference proteome</keyword>
<evidence type="ECO:0000313" key="5">
    <source>
        <dbReference type="Proteomes" id="UP000251670"/>
    </source>
</evidence>
<dbReference type="EMBL" id="UAWB01000014">
    <property type="protein sequence ID" value="SQB47284.1"/>
    <property type="molecule type" value="Genomic_DNA"/>
</dbReference>
<gene>
    <name evidence="3" type="ORF">NCTC13492_04363</name>
    <name evidence="2" type="ORF">SAMN05421542_1553</name>
</gene>
<sequence>MCSAFFIFISMKNTFKNIDDYILLFPINVQEKLLELRKAIHSQVPDLEEYIGYQMPAFKYKGKPLIYFAGYKKHIGFYPGAEGIKNFVKDFEERNYKFSKGAVQFPIDKEIPLDLINRIVGFRMREIEQKKS</sequence>
<dbReference type="SUPFAM" id="SSF159888">
    <property type="entry name" value="YdhG-like"/>
    <property type="match status" value="1"/>
</dbReference>
<protein>
    <submittedName>
        <fullName evidence="2 3">Uncharacterized conserved protein</fullName>
    </submittedName>
</protein>
<evidence type="ECO:0000313" key="4">
    <source>
        <dbReference type="Proteomes" id="UP000199426"/>
    </source>
</evidence>
<accession>A0A2X2X3M9</accession>
<evidence type="ECO:0000259" key="1">
    <source>
        <dbReference type="Pfam" id="PF08818"/>
    </source>
</evidence>
<dbReference type="InterPro" id="IPR014922">
    <property type="entry name" value="YdhG-like"/>
</dbReference>
<reference evidence="3 5" key="2">
    <citation type="submission" date="2018-06" db="EMBL/GenBank/DDBJ databases">
        <authorList>
            <consortium name="Pathogen Informatics"/>
            <person name="Doyle S."/>
        </authorList>
    </citation>
    <scope>NUCLEOTIDE SEQUENCE [LARGE SCALE GENOMIC DNA]</scope>
    <source>
        <strain evidence="3 5">NCTC13492</strain>
    </source>
</reference>
<dbReference type="Proteomes" id="UP000251670">
    <property type="component" value="Unassembled WGS sequence"/>
</dbReference>
<proteinExistence type="predicted"/>
<organism evidence="3 5">
    <name type="scientific">Chryseobacterium jejuense</name>
    <dbReference type="NCBI Taxonomy" id="445960"/>
    <lineage>
        <taxon>Bacteria</taxon>
        <taxon>Pseudomonadati</taxon>
        <taxon>Bacteroidota</taxon>
        <taxon>Flavobacteriia</taxon>
        <taxon>Flavobacteriales</taxon>
        <taxon>Weeksellaceae</taxon>
        <taxon>Chryseobacterium group</taxon>
        <taxon>Chryseobacterium</taxon>
    </lineage>
</organism>
<name>A0A2X2X3M9_CHRJE</name>
<evidence type="ECO:0000313" key="2">
    <source>
        <dbReference type="EMBL" id="SDI63424.1"/>
    </source>
</evidence>
<dbReference type="AlphaFoldDB" id="A0A2X2X3M9"/>
<dbReference type="Gene3D" id="3.90.1150.200">
    <property type="match status" value="1"/>
</dbReference>
<dbReference type="EMBL" id="FNEG01000002">
    <property type="protein sequence ID" value="SDI63424.1"/>
    <property type="molecule type" value="Genomic_DNA"/>
</dbReference>
<dbReference type="Proteomes" id="UP000199426">
    <property type="component" value="Unassembled WGS sequence"/>
</dbReference>
<evidence type="ECO:0000313" key="3">
    <source>
        <dbReference type="EMBL" id="SQB47284.1"/>
    </source>
</evidence>
<feature type="domain" description="YdhG-like" evidence="1">
    <location>
        <begin position="30"/>
        <end position="123"/>
    </location>
</feature>